<evidence type="ECO:0000313" key="3">
    <source>
        <dbReference type="EMBL" id="WFD09736.1"/>
    </source>
</evidence>
<organism evidence="3 4">
    <name type="scientific">Tepidibacter hydrothermalis</name>
    <dbReference type="NCBI Taxonomy" id="3036126"/>
    <lineage>
        <taxon>Bacteria</taxon>
        <taxon>Bacillati</taxon>
        <taxon>Bacillota</taxon>
        <taxon>Clostridia</taxon>
        <taxon>Peptostreptococcales</taxon>
        <taxon>Peptostreptococcaceae</taxon>
        <taxon>Tepidibacter</taxon>
    </lineage>
</organism>
<dbReference type="InterPro" id="IPR058403">
    <property type="entry name" value="DUF8090"/>
</dbReference>
<dbReference type="InterPro" id="IPR025202">
    <property type="entry name" value="PLD-like_dom"/>
</dbReference>
<keyword evidence="3" id="KW-0378">Hydrolase</keyword>
<feature type="domain" description="Helicase C-terminal" evidence="2">
    <location>
        <begin position="427"/>
        <end position="602"/>
    </location>
</feature>
<dbReference type="Pfam" id="PF26350">
    <property type="entry name" value="DUF8090"/>
    <property type="match status" value="1"/>
</dbReference>
<dbReference type="Pfam" id="PF04851">
    <property type="entry name" value="ResIII"/>
    <property type="match status" value="1"/>
</dbReference>
<reference evidence="3 4" key="1">
    <citation type="submission" date="2023-03" db="EMBL/GenBank/DDBJ databases">
        <title>Complete genome sequence of Tepidibacter sp. SWIR-1, isolated from a deep-sea hydrothermal vent.</title>
        <authorList>
            <person name="Li X."/>
        </authorList>
    </citation>
    <scope>NUCLEOTIDE SEQUENCE [LARGE SCALE GENOMIC DNA]</scope>
    <source>
        <strain evidence="3 4">SWIR-1</strain>
    </source>
</reference>
<dbReference type="CDD" id="cd09204">
    <property type="entry name" value="PLDc_N_DEXD_b2"/>
    <property type="match status" value="1"/>
</dbReference>
<dbReference type="CDD" id="cd18032">
    <property type="entry name" value="DEXHc_RE_I_III_res"/>
    <property type="match status" value="1"/>
</dbReference>
<evidence type="ECO:0000259" key="2">
    <source>
        <dbReference type="PROSITE" id="PS51194"/>
    </source>
</evidence>
<dbReference type="InterPro" id="IPR006935">
    <property type="entry name" value="Helicase/UvrB_N"/>
</dbReference>
<keyword evidence="3" id="KW-0347">Helicase</keyword>
<dbReference type="InterPro" id="IPR021835">
    <property type="entry name" value="DUF3427"/>
</dbReference>
<keyword evidence="3" id="KW-0067">ATP-binding</keyword>
<dbReference type="Proteomes" id="UP001222800">
    <property type="component" value="Chromosome"/>
</dbReference>
<dbReference type="RefSeq" id="WP_277731676.1">
    <property type="nucleotide sequence ID" value="NZ_CP120733.1"/>
</dbReference>
<dbReference type="InterPro" id="IPR027417">
    <property type="entry name" value="P-loop_NTPase"/>
</dbReference>
<dbReference type="PROSITE" id="PS51192">
    <property type="entry name" value="HELICASE_ATP_BIND_1"/>
    <property type="match status" value="1"/>
</dbReference>
<dbReference type="Gene3D" id="3.30.870.10">
    <property type="entry name" value="Endonuclease Chain A"/>
    <property type="match status" value="1"/>
</dbReference>
<sequence>MHNIDDLKNGMYTGFIDDKIDSFEEYQPSLLINDESREIKVLTSIIEELSSCTEFYFSVAFITNSGVASLINTLKDLEERNIKGKIVTSQYQNFTQPQALKRLIQLSNVEVRIATKGNFHAKGYIFKKHEHYRVIIGSSNLTQNALSYNKEWNLKVSASGNGGTLKSILDEFNENFEAAEIVTEEWINVYKEIYQSERQKRASIKEQMEDIQAEMIKPNKMQGEALEALEELRLEKKDKALVISATGTGKTYLSAFDVKKFKPKRFLFIVHRENIARAARKSYKRILGNSIEMGVLSGNSKNFDEPYLFSTIQTLHKDDVLEKFKPDHFDYIVIDEVHRSGSKSYEKILNHFKPRFLLGMSATPERTDGYDIYKTFDYNIAYEIRLKRALQEDILSPFHYYGISEIEVDGVVLDDKTDFNKLVSDERVERIIEKAKFYGFDNGRVKGLVFCSSIKEAKDLSNKFNQRGYKTISLDGSSSEKEREEAIQRLEKNEQIEDYLDYIFTVDIFNEGVDIPSVNQIIMLRPTQSSIVFVQQLGRGLRKSSGKDYLVVIDFIGNYANNFLIPIALYGDKSYNKDNLRKLMNSGSSTIPGVSTINFDSITKDRIFKSIDNTNMATKKALVEEYKLLKYKLGKIPTMMDFILHGSRDPIAFIDYSKSYYNFIADIENMRDELSSEERSHLEFYSKELGGAKRIEDIIMLEMLIEHESFSISEVEEIIKENYDFYPSEQTIESCIRQLNCQFLKEKDRKKYKQINTLLIEGTDISIHEELKYKLNNKDFKDYLIDLLEYCRDKFNKAYSKENYNKGFLLYGKYSRKDVCKILNWKSDDSSTVYGYRIKYNTCPIFVTYHKKDDISESTKYEDGFINKHQFSWMTRSGLNLDSSEVREIKNYSSTGLRILLFVKKSDGEGGDFYYMGDVEPINYKQTTIKDNNGKEKNIVNINYKLNKEVEDKLYNYLIN</sequence>
<dbReference type="Pfam" id="PF11907">
    <property type="entry name" value="DUF3427"/>
    <property type="match status" value="1"/>
</dbReference>
<dbReference type="Pfam" id="PF13091">
    <property type="entry name" value="PLDc_2"/>
    <property type="match status" value="1"/>
</dbReference>
<dbReference type="PROSITE" id="PS51194">
    <property type="entry name" value="HELICASE_CTER"/>
    <property type="match status" value="1"/>
</dbReference>
<dbReference type="InterPro" id="IPR014001">
    <property type="entry name" value="Helicase_ATP-bd"/>
</dbReference>
<dbReference type="SUPFAM" id="SSF56024">
    <property type="entry name" value="Phospholipase D/nuclease"/>
    <property type="match status" value="1"/>
</dbReference>
<dbReference type="InterPro" id="IPR050742">
    <property type="entry name" value="Helicase_Restrict-Modif_Enz"/>
</dbReference>
<dbReference type="EMBL" id="CP120733">
    <property type="protein sequence ID" value="WFD09736.1"/>
    <property type="molecule type" value="Genomic_DNA"/>
</dbReference>
<gene>
    <name evidence="3" type="ORF">P4S50_15265</name>
</gene>
<keyword evidence="4" id="KW-1185">Reference proteome</keyword>
<dbReference type="Gene3D" id="3.40.50.300">
    <property type="entry name" value="P-loop containing nucleotide triphosphate hydrolases"/>
    <property type="match status" value="2"/>
</dbReference>
<dbReference type="PANTHER" id="PTHR47396">
    <property type="entry name" value="TYPE I RESTRICTION ENZYME ECOKI R PROTEIN"/>
    <property type="match status" value="1"/>
</dbReference>
<dbReference type="Pfam" id="PF00271">
    <property type="entry name" value="Helicase_C"/>
    <property type="match status" value="1"/>
</dbReference>
<accession>A0ABY8EAA6</accession>
<dbReference type="GO" id="GO:0004386">
    <property type="term" value="F:helicase activity"/>
    <property type="evidence" value="ECO:0007669"/>
    <property type="project" value="UniProtKB-KW"/>
</dbReference>
<dbReference type="PANTHER" id="PTHR47396:SF1">
    <property type="entry name" value="ATP-DEPENDENT HELICASE IRC3-RELATED"/>
    <property type="match status" value="1"/>
</dbReference>
<evidence type="ECO:0000259" key="1">
    <source>
        <dbReference type="PROSITE" id="PS51192"/>
    </source>
</evidence>
<dbReference type="SMART" id="SM00490">
    <property type="entry name" value="HELICc"/>
    <property type="match status" value="1"/>
</dbReference>
<evidence type="ECO:0000313" key="4">
    <source>
        <dbReference type="Proteomes" id="UP001222800"/>
    </source>
</evidence>
<dbReference type="SUPFAM" id="SSF52540">
    <property type="entry name" value="P-loop containing nucleoside triphosphate hydrolases"/>
    <property type="match status" value="1"/>
</dbReference>
<keyword evidence="3" id="KW-0547">Nucleotide-binding</keyword>
<dbReference type="InterPro" id="IPR001650">
    <property type="entry name" value="Helicase_C-like"/>
</dbReference>
<feature type="domain" description="Helicase ATP-binding" evidence="1">
    <location>
        <begin position="231"/>
        <end position="382"/>
    </location>
</feature>
<protein>
    <submittedName>
        <fullName evidence="3">DEAD/DEAH box helicase</fullName>
    </submittedName>
</protein>
<dbReference type="SMART" id="SM00487">
    <property type="entry name" value="DEXDc"/>
    <property type="match status" value="1"/>
</dbReference>
<name>A0ABY8EAA6_9FIRM</name>
<dbReference type="CDD" id="cd18799">
    <property type="entry name" value="SF2_C_EcoAI-like"/>
    <property type="match status" value="1"/>
</dbReference>
<proteinExistence type="predicted"/>